<protein>
    <submittedName>
        <fullName evidence="1">Acyl-CoA dehydrogenase, middle domain</fullName>
    </submittedName>
</protein>
<gene>
    <name evidence="1" type="ORF">LX12_001103</name>
</gene>
<accession>A0ABT1GYX3</accession>
<dbReference type="InterPro" id="IPR046373">
    <property type="entry name" value="Acyl-CoA_Oxase/DH_mid-dom_sf"/>
</dbReference>
<keyword evidence="2" id="KW-1185">Reference proteome</keyword>
<dbReference type="Proteomes" id="UP001205740">
    <property type="component" value="Unassembled WGS sequence"/>
</dbReference>
<organism evidence="1 2">
    <name type="scientific">Williamsia serinedens</name>
    <dbReference type="NCBI Taxonomy" id="391736"/>
    <lineage>
        <taxon>Bacteria</taxon>
        <taxon>Bacillati</taxon>
        <taxon>Actinomycetota</taxon>
        <taxon>Actinomycetes</taxon>
        <taxon>Mycobacteriales</taxon>
        <taxon>Nocardiaceae</taxon>
        <taxon>Williamsia</taxon>
    </lineage>
</organism>
<dbReference type="InterPro" id="IPR009100">
    <property type="entry name" value="AcylCoA_DH/oxidase_NM_dom_sf"/>
</dbReference>
<evidence type="ECO:0000313" key="2">
    <source>
        <dbReference type="Proteomes" id="UP001205740"/>
    </source>
</evidence>
<dbReference type="RefSeq" id="WP_253653512.1">
    <property type="nucleotide sequence ID" value="NZ_BAAAOE010000001.1"/>
</dbReference>
<reference evidence="1 2" key="1">
    <citation type="submission" date="2022-06" db="EMBL/GenBank/DDBJ databases">
        <title>Genomic Encyclopedia of Archaeal and Bacterial Type Strains, Phase II (KMG-II): from individual species to whole genera.</title>
        <authorList>
            <person name="Goeker M."/>
        </authorList>
    </citation>
    <scope>NUCLEOTIDE SEQUENCE [LARGE SCALE GENOMIC DNA]</scope>
    <source>
        <strain evidence="1 2">DSM 45037</strain>
    </source>
</reference>
<name>A0ABT1GYX3_9NOCA</name>
<dbReference type="EMBL" id="JAMTCG010000002">
    <property type="protein sequence ID" value="MCP2159924.1"/>
    <property type="molecule type" value="Genomic_DNA"/>
</dbReference>
<evidence type="ECO:0000313" key="1">
    <source>
        <dbReference type="EMBL" id="MCP2159924.1"/>
    </source>
</evidence>
<comment type="caution">
    <text evidence="1">The sequence shown here is derived from an EMBL/GenBank/DDBJ whole genome shotgun (WGS) entry which is preliminary data.</text>
</comment>
<dbReference type="SUPFAM" id="SSF56645">
    <property type="entry name" value="Acyl-CoA dehydrogenase NM domain-like"/>
    <property type="match status" value="1"/>
</dbReference>
<proteinExistence type="predicted"/>
<dbReference type="Gene3D" id="2.40.110.10">
    <property type="entry name" value="Butyryl-CoA Dehydrogenase, subunit A, domain 2"/>
    <property type="match status" value="1"/>
</dbReference>
<sequence length="325" mass="33965">MIAWVSDGAPTPADADAVTRARALVGGLRLPAPGSGRTGERLDALSDLARDDIPTGRLVEAHVDAEQILADLGVGAPGPDELWGVWASEAPGARVTATPRDGRWFLDGVKGWCSGAVGCTHALVTAWVDDERALFAVDLTRDGVGSDGPDPWYSAGMAATVTRPVRFADTPARRVGSGADYFERPGFWHGAIGVAACWFGGARAVGERVLRTRRDDPVTRSHVGAVDTALWAGRAALVEAAAVVDRHPADRAVAHTTALRTRAVIEGVAATVLDRAGRALGPGPMVAEPDHVAAVADLTVYIRQSHADHDLAALGDLVAERDGRP</sequence>